<name>A0A1H7RBS4_OLID1</name>
<evidence type="ECO:0000313" key="2">
    <source>
        <dbReference type="EMBL" id="SEL57770.1"/>
    </source>
</evidence>
<evidence type="ECO:0000313" key="3">
    <source>
        <dbReference type="Proteomes" id="UP000199421"/>
    </source>
</evidence>
<proteinExistence type="predicted"/>
<keyword evidence="3" id="KW-1185">Reference proteome</keyword>
<dbReference type="InterPro" id="IPR031329">
    <property type="entry name" value="NEUT/ALK_ceramidase_N"/>
</dbReference>
<reference evidence="3" key="1">
    <citation type="submission" date="2016-10" db="EMBL/GenBank/DDBJ databases">
        <authorList>
            <person name="Varghese N."/>
            <person name="Submissions S."/>
        </authorList>
    </citation>
    <scope>NUCLEOTIDE SEQUENCE [LARGE SCALE GENOMIC DNA]</scope>
    <source>
        <strain evidence="3">DSM 18733</strain>
    </source>
</reference>
<dbReference type="EMBL" id="FOAF01000002">
    <property type="protein sequence ID" value="SEL57770.1"/>
    <property type="molecule type" value="Genomic_DNA"/>
</dbReference>
<dbReference type="STRING" id="407022.SAMN05661044_02927"/>
<accession>A0A1H7RBS4</accession>
<protein>
    <submittedName>
        <fullName evidence="2">Neutral/alkaline non-lysosomal ceramidase, N-terminal</fullName>
    </submittedName>
</protein>
<gene>
    <name evidence="2" type="ORF">SAMN05661044_02927</name>
</gene>
<feature type="domain" description="Neutral/alkaline non-lysosomal ceramidase N-terminal" evidence="1">
    <location>
        <begin position="19"/>
        <end position="243"/>
    </location>
</feature>
<dbReference type="Pfam" id="PF04734">
    <property type="entry name" value="Ceramidase_alk"/>
    <property type="match status" value="1"/>
</dbReference>
<dbReference type="Proteomes" id="UP000199421">
    <property type="component" value="Unassembled WGS sequence"/>
</dbReference>
<dbReference type="AlphaFoldDB" id="A0A1H7RBS4"/>
<evidence type="ECO:0000259" key="1">
    <source>
        <dbReference type="Pfam" id="PF04734"/>
    </source>
</evidence>
<organism evidence="2 3">
    <name type="scientific">Olivibacter domesticus</name>
    <name type="common">Pseudosphingobacterium domesticum</name>
    <dbReference type="NCBI Taxonomy" id="407022"/>
    <lineage>
        <taxon>Bacteria</taxon>
        <taxon>Pseudomonadati</taxon>
        <taxon>Bacteroidota</taxon>
        <taxon>Sphingobacteriia</taxon>
        <taxon>Sphingobacteriales</taxon>
        <taxon>Sphingobacteriaceae</taxon>
        <taxon>Olivibacter</taxon>
    </lineage>
</organism>
<sequence>MGLVLLCYTPLSAQEQTWKVGLAKRMITPKTSMWMAGYATRNKPSSGKMHDLWAKAMVMEDANGKQLVLISTDLLGIPREIAKNVCAKLENAFGLSREAIVLNSSHTHSAPVLAGALHDIYEIDEVEQGKIQAYSAWLVNELVGLVKEALHHKKSAKVAVGSGLARFQVNRRNNKESEITTLSALNGPSDYAVPIIKVMDGHRNLMALLVSYACHATVLDGYEWSGDYVGFAQLELENRYDGCQAMFFQGAGADQNPLPRKSLARARQYGKVLAAAVEQVVEDNEFQPLEPQLKMAFREIQLPLAKIADKVYFEQLIAKNEAPAYTKKWAKRMMGRMQKGEQLERSYPYPIQCVQLGNQLVFALGGELVVQYALDLKKVYGKQTIVFGYSNDVMAYIPSDKILEEGGYEGDTSQMVYGLPAKWQKGIEKHIITACTELYRTIQK</sequence>